<evidence type="ECO:0000259" key="2">
    <source>
        <dbReference type="Pfam" id="PF13338"/>
    </source>
</evidence>
<accession>A0ABY4FV26</accession>
<feature type="domain" description="AbiEi antitoxin N-terminal" evidence="2">
    <location>
        <begin position="7"/>
        <end position="44"/>
    </location>
</feature>
<name>A0ABY4FV26_9MICO</name>
<dbReference type="Pfam" id="PF13338">
    <property type="entry name" value="AbiEi_4"/>
    <property type="match status" value="1"/>
</dbReference>
<reference evidence="3 4" key="1">
    <citation type="submission" date="2022-04" db="EMBL/GenBank/DDBJ databases">
        <title>Leucobacter sp. isolated from rhizosphere of onion.</title>
        <authorList>
            <person name="Won M."/>
            <person name="Lee C.-M."/>
            <person name="Woen H.-Y."/>
            <person name="Kwon S.-W."/>
        </authorList>
    </citation>
    <scope>NUCLEOTIDE SEQUENCE [LARGE SCALE GENOMIC DNA]</scope>
    <source>
        <strain evidence="3 4">H25R-14</strain>
    </source>
</reference>
<feature type="domain" description="DUF559" evidence="1">
    <location>
        <begin position="188"/>
        <end position="265"/>
    </location>
</feature>
<proteinExistence type="predicted"/>
<gene>
    <name evidence="3" type="ORF">MUN76_13760</name>
</gene>
<dbReference type="RefSeq" id="WP_244685436.1">
    <property type="nucleotide sequence ID" value="NZ_CP095043.1"/>
</dbReference>
<dbReference type="Gene3D" id="3.40.960.10">
    <property type="entry name" value="VSR Endonuclease"/>
    <property type="match status" value="1"/>
</dbReference>
<dbReference type="Proteomes" id="UP000831775">
    <property type="component" value="Chromosome"/>
</dbReference>
<evidence type="ECO:0000313" key="3">
    <source>
        <dbReference type="EMBL" id="UOQ60091.1"/>
    </source>
</evidence>
<protein>
    <submittedName>
        <fullName evidence="3">Type IV toxin-antitoxin system AbiEi family antitoxin domain-containing protein</fullName>
    </submittedName>
</protein>
<dbReference type="EMBL" id="CP095043">
    <property type="protein sequence ID" value="UOQ60091.1"/>
    <property type="molecule type" value="Genomic_DNA"/>
</dbReference>
<organism evidence="3 4">
    <name type="scientific">Leucobacter rhizosphaerae</name>
    <dbReference type="NCBI Taxonomy" id="2932245"/>
    <lineage>
        <taxon>Bacteria</taxon>
        <taxon>Bacillati</taxon>
        <taxon>Actinomycetota</taxon>
        <taxon>Actinomycetes</taxon>
        <taxon>Micrococcales</taxon>
        <taxon>Microbacteriaceae</taxon>
        <taxon>Leucobacter</taxon>
    </lineage>
</organism>
<keyword evidence="4" id="KW-1185">Reference proteome</keyword>
<evidence type="ECO:0000259" key="1">
    <source>
        <dbReference type="Pfam" id="PF04480"/>
    </source>
</evidence>
<sequence>MDSRTALSRSRGIARSAALAELGVSRHAIDRGLAAGLLVRPRRGWIALPGTDPELLSAAEHGAILSCITQARRLGLWVHREDRPHLGSRTPVTHTSAPGCKIHWGTPLLPRDPHVLEDSLENVLGYVAACQPWESALAIWESALNKRLTTLSRLARLPYTGSARRLIQASTPFSDSGVESIFRTRLRWLRIRIVSQAWIDGHRVDFLIGERLVVQIDGGTHVGPQRTSDNQHDARLHLNGYHVIRVGTWQVLEDWPAVQSSVMSAIAQGFHLGSRP</sequence>
<dbReference type="Pfam" id="PF04480">
    <property type="entry name" value="DUF559"/>
    <property type="match status" value="1"/>
</dbReference>
<evidence type="ECO:0000313" key="4">
    <source>
        <dbReference type="Proteomes" id="UP000831775"/>
    </source>
</evidence>
<dbReference type="InterPro" id="IPR025159">
    <property type="entry name" value="AbiEi_N"/>
</dbReference>
<dbReference type="InterPro" id="IPR007569">
    <property type="entry name" value="DUF559"/>
</dbReference>